<accession>A0A9N8KU35</accession>
<evidence type="ECO:0000313" key="3">
    <source>
        <dbReference type="Proteomes" id="UP001154114"/>
    </source>
</evidence>
<sequence>MATFDLLPFRLPRQSTTTVMDMSTTVTDTLSPHRASCCTRRSTTPCTTHTTRSIANITMRGITTRDITTRTTTNTTMAIITTNTTATPPHHRASTSSTHMAPRNTSSTIFNADVHYEGHATHIVPEHHHHHH</sequence>
<evidence type="ECO:0000256" key="1">
    <source>
        <dbReference type="SAM" id="MobiDB-lite"/>
    </source>
</evidence>
<dbReference type="EMBL" id="LR824011">
    <property type="protein sequence ID" value="CAD0198170.1"/>
    <property type="molecule type" value="Genomic_DNA"/>
</dbReference>
<feature type="compositionally biased region" description="Polar residues" evidence="1">
    <location>
        <begin position="94"/>
        <end position="104"/>
    </location>
</feature>
<dbReference type="AlphaFoldDB" id="A0A9N8KU35"/>
<proteinExistence type="predicted"/>
<name>A0A9N8KU35_CHRIL</name>
<gene>
    <name evidence="2" type="ORF">CINC_LOCUS12444</name>
</gene>
<keyword evidence="3" id="KW-1185">Reference proteome</keyword>
<evidence type="ECO:0000313" key="2">
    <source>
        <dbReference type="EMBL" id="CAD0198170.1"/>
    </source>
</evidence>
<dbReference type="Proteomes" id="UP001154114">
    <property type="component" value="Chromosome 8"/>
</dbReference>
<protein>
    <submittedName>
        <fullName evidence="2">Uncharacterized protein</fullName>
    </submittedName>
</protein>
<organism evidence="2 3">
    <name type="scientific">Chrysodeixis includens</name>
    <name type="common">Soybean looper</name>
    <name type="synonym">Pseudoplusia includens</name>
    <dbReference type="NCBI Taxonomy" id="689277"/>
    <lineage>
        <taxon>Eukaryota</taxon>
        <taxon>Metazoa</taxon>
        <taxon>Ecdysozoa</taxon>
        <taxon>Arthropoda</taxon>
        <taxon>Hexapoda</taxon>
        <taxon>Insecta</taxon>
        <taxon>Pterygota</taxon>
        <taxon>Neoptera</taxon>
        <taxon>Endopterygota</taxon>
        <taxon>Lepidoptera</taxon>
        <taxon>Glossata</taxon>
        <taxon>Ditrysia</taxon>
        <taxon>Noctuoidea</taxon>
        <taxon>Noctuidae</taxon>
        <taxon>Plusiinae</taxon>
        <taxon>Chrysodeixis</taxon>
    </lineage>
</organism>
<feature type="region of interest" description="Disordered" evidence="1">
    <location>
        <begin position="85"/>
        <end position="104"/>
    </location>
</feature>
<reference evidence="2" key="1">
    <citation type="submission" date="2021-12" db="EMBL/GenBank/DDBJ databases">
        <authorList>
            <person name="King R."/>
        </authorList>
    </citation>
    <scope>NUCLEOTIDE SEQUENCE</scope>
</reference>